<dbReference type="PROSITE" id="PS50966">
    <property type="entry name" value="ZF_SWIM"/>
    <property type="match status" value="1"/>
</dbReference>
<dbReference type="GO" id="GO:0008270">
    <property type="term" value="F:zinc ion binding"/>
    <property type="evidence" value="ECO:0007669"/>
    <property type="project" value="UniProtKB-KW"/>
</dbReference>
<name>A0A9C6TYI1_ARADU</name>
<sequence length="140" mass="16461">MPYGVKYAVDLRRQRCDCGEFQVDRIFCRHVFACCANQRLDWHVYVHEVYKMDQVRQVYRAMFRPLGNPTTWLAYNGSRFVPNLYLRRVTKGHPRMTRFLNEMDTRMLCRPRICRQCGVEGHSHSRCRQAGGASAGNNAQ</sequence>
<keyword evidence="3" id="KW-0862">Zinc</keyword>
<feature type="domain" description="SWIM-type" evidence="5">
    <location>
        <begin position="7"/>
        <end position="39"/>
    </location>
</feature>
<dbReference type="InterPro" id="IPR006564">
    <property type="entry name" value="Znf_PMZ"/>
</dbReference>
<evidence type="ECO:0000313" key="7">
    <source>
        <dbReference type="RefSeq" id="XP_052117553.1"/>
    </source>
</evidence>
<dbReference type="Pfam" id="PF04434">
    <property type="entry name" value="SWIM"/>
    <property type="match status" value="1"/>
</dbReference>
<evidence type="ECO:0000256" key="1">
    <source>
        <dbReference type="ARBA" id="ARBA00022723"/>
    </source>
</evidence>
<evidence type="ECO:0000259" key="5">
    <source>
        <dbReference type="PROSITE" id="PS50966"/>
    </source>
</evidence>
<dbReference type="AlphaFoldDB" id="A0A9C6TYI1"/>
<evidence type="ECO:0000256" key="2">
    <source>
        <dbReference type="ARBA" id="ARBA00022771"/>
    </source>
</evidence>
<evidence type="ECO:0000256" key="3">
    <source>
        <dbReference type="ARBA" id="ARBA00022833"/>
    </source>
</evidence>
<gene>
    <name evidence="7" type="primary">LOC127747556</name>
</gene>
<evidence type="ECO:0000313" key="6">
    <source>
        <dbReference type="Proteomes" id="UP000515211"/>
    </source>
</evidence>
<protein>
    <submittedName>
        <fullName evidence="7">Uncharacterized protein LOC127747556</fullName>
    </submittedName>
</protein>
<dbReference type="SMART" id="SM00575">
    <property type="entry name" value="ZnF_PMZ"/>
    <property type="match status" value="1"/>
</dbReference>
<keyword evidence="1" id="KW-0479">Metal-binding</keyword>
<keyword evidence="2 4" id="KW-0863">Zinc-finger</keyword>
<organism evidence="6 7">
    <name type="scientific">Arachis duranensis</name>
    <name type="common">Wild peanut</name>
    <dbReference type="NCBI Taxonomy" id="130453"/>
    <lineage>
        <taxon>Eukaryota</taxon>
        <taxon>Viridiplantae</taxon>
        <taxon>Streptophyta</taxon>
        <taxon>Embryophyta</taxon>
        <taxon>Tracheophyta</taxon>
        <taxon>Spermatophyta</taxon>
        <taxon>Magnoliopsida</taxon>
        <taxon>eudicotyledons</taxon>
        <taxon>Gunneridae</taxon>
        <taxon>Pentapetalae</taxon>
        <taxon>rosids</taxon>
        <taxon>fabids</taxon>
        <taxon>Fabales</taxon>
        <taxon>Fabaceae</taxon>
        <taxon>Papilionoideae</taxon>
        <taxon>50 kb inversion clade</taxon>
        <taxon>dalbergioids sensu lato</taxon>
        <taxon>Dalbergieae</taxon>
        <taxon>Pterocarpus clade</taxon>
        <taxon>Arachis</taxon>
    </lineage>
</organism>
<dbReference type="Proteomes" id="UP000515211">
    <property type="component" value="Chromosome 5"/>
</dbReference>
<evidence type="ECO:0000256" key="4">
    <source>
        <dbReference type="PROSITE-ProRule" id="PRU00325"/>
    </source>
</evidence>
<proteinExistence type="predicted"/>
<keyword evidence="6" id="KW-1185">Reference proteome</keyword>
<dbReference type="RefSeq" id="XP_052117553.1">
    <property type="nucleotide sequence ID" value="XM_052261593.1"/>
</dbReference>
<accession>A0A9C6TYI1</accession>
<reference evidence="6" key="1">
    <citation type="journal article" date="2016" name="Nat. Genet.">
        <title>The genome sequences of Arachis duranensis and Arachis ipaensis, the diploid ancestors of cultivated peanut.</title>
        <authorList>
            <person name="Bertioli D.J."/>
            <person name="Cannon S.B."/>
            <person name="Froenicke L."/>
            <person name="Huang G."/>
            <person name="Farmer A.D."/>
            <person name="Cannon E.K."/>
            <person name="Liu X."/>
            <person name="Gao D."/>
            <person name="Clevenger J."/>
            <person name="Dash S."/>
            <person name="Ren L."/>
            <person name="Moretzsohn M.C."/>
            <person name="Shirasawa K."/>
            <person name="Huang W."/>
            <person name="Vidigal B."/>
            <person name="Abernathy B."/>
            <person name="Chu Y."/>
            <person name="Niederhuth C.E."/>
            <person name="Umale P."/>
            <person name="Araujo A.C."/>
            <person name="Kozik A."/>
            <person name="Kim K.D."/>
            <person name="Burow M.D."/>
            <person name="Varshney R.K."/>
            <person name="Wang X."/>
            <person name="Zhang X."/>
            <person name="Barkley N."/>
            <person name="Guimaraes P.M."/>
            <person name="Isobe S."/>
            <person name="Guo B."/>
            <person name="Liao B."/>
            <person name="Stalker H.T."/>
            <person name="Schmitz R.J."/>
            <person name="Scheffler B.E."/>
            <person name="Leal-Bertioli S.C."/>
            <person name="Xun X."/>
            <person name="Jackson S.A."/>
            <person name="Michelmore R."/>
            <person name="Ozias-Akins P."/>
        </authorList>
    </citation>
    <scope>NUCLEOTIDE SEQUENCE [LARGE SCALE GENOMIC DNA]</scope>
    <source>
        <strain evidence="6">cv. V14167</strain>
    </source>
</reference>
<dbReference type="InterPro" id="IPR007527">
    <property type="entry name" value="Znf_SWIM"/>
</dbReference>
<reference evidence="7" key="2">
    <citation type="submission" date="2025-08" db="UniProtKB">
        <authorList>
            <consortium name="RefSeq"/>
        </authorList>
    </citation>
    <scope>IDENTIFICATION</scope>
    <source>
        <tissue evidence="7">Whole plant</tissue>
    </source>
</reference>
<dbReference type="KEGG" id="adu:127747556"/>
<dbReference type="GeneID" id="127747556"/>